<dbReference type="PANTHER" id="PTHR22870:SF408">
    <property type="entry name" value="OS09G0560450 PROTEIN"/>
    <property type="match status" value="1"/>
</dbReference>
<accession>A0A7R9KQG4</accession>
<evidence type="ECO:0000313" key="4">
    <source>
        <dbReference type="Proteomes" id="UP000759131"/>
    </source>
</evidence>
<name>A0A7R9KQG4_9ACAR</name>
<proteinExistence type="predicted"/>
<keyword evidence="1" id="KW-0677">Repeat</keyword>
<dbReference type="AlphaFoldDB" id="A0A7R9KQG4"/>
<dbReference type="InterPro" id="IPR051210">
    <property type="entry name" value="Ub_ligase/GEF_domain"/>
</dbReference>
<feature type="repeat" description="RCC1" evidence="2">
    <location>
        <begin position="657"/>
        <end position="709"/>
    </location>
</feature>
<dbReference type="InterPro" id="IPR000408">
    <property type="entry name" value="Reg_chr_condens"/>
</dbReference>
<dbReference type="InterPro" id="IPR009091">
    <property type="entry name" value="RCC1/BLIP-II"/>
</dbReference>
<evidence type="ECO:0000256" key="2">
    <source>
        <dbReference type="PROSITE-ProRule" id="PRU00235"/>
    </source>
</evidence>
<gene>
    <name evidence="3" type="ORF">OSB1V03_LOCUS6788</name>
</gene>
<dbReference type="PROSITE" id="PS50012">
    <property type="entry name" value="RCC1_3"/>
    <property type="match status" value="5"/>
</dbReference>
<dbReference type="PROSITE" id="PS00626">
    <property type="entry name" value="RCC1_2"/>
    <property type="match status" value="1"/>
</dbReference>
<sequence>MDNNKPIVRQIPIDKRRGELCSMCLSPTASELMIIVSNSTVYVIPIESLISRQNDHILRDDAIVINTCSLSNPTAIVWWPSLDHFNQTAIIGNDFGDICFVDIKSKRQIGSTSVHDSIKELNIIDDKSSVSLIIMCKNETQYRLVLEETRNRSLPKNKLDSQLPAHDSHYFNCFITAPEDREPIGPNNCWNFKPISMNALKESNITENEEILTTTLVYQNPLIFCLFETMSETKEKFGEIIVKLFTNKEFEYNLSTFSAKYLMPKQSSLPINDDCVLMSREFSDSRRLAKLNPLVQKFAFKESERSDEVLDSFAIVTTDCLYVCRQKQNSERMQFANIAIKCLIQQLLQKQSTAREPIDMTKLKTFLKECLYFDESIVLCLLVEEGLFHLAQYCAQLRAQNGLLIQYLLNSSHLRSKALNDNTYEIVMQSIYRDIFDETNEWTHYLNCFTSPQITYSLILRKELISKYMTFMIKLLPTLEMPFLTRLAVVFDPRRSSTQLLLNRVLTQLKQTYLNYESEDSDQQIIEKKDVLNFFIFVVLMIIRQNRSISTFEDKFVSIDPFIKQIENTNKKPLLIKKVGLSFITAGVSHSAVIRNGCLYLWGKSQFGCCGLFADDFTNIPKLIPNPKRLDLFKDVLSISVKSVSCGAQHSLVLTDFGVYAFGSSRFGQLGLGSDVVMSRNPIIISELVDKDIVCVDCGQYHSLAISNSGVLWTWGWNVFGQLGHRHIDDIHTPQVVQYFKQMKIIQAFAGFGHTIALDCDGIVYSFGNGTYGQLGLGNCDKYNFPQKPMAINISTLRAKIMKICTGSLHSLILTSDGNVYSFGRGSDGQLGHPSVKELKLPAKIAAMNEYNVIDIAAGSDYSLAMDISGNIWGFGNNTDSQIGPKKCSQNVNPLEEISKKISLKTNRKVLSFISGTKCTEELPIRIQLPKDVDSYCDSLNYSLDIHAMKTSTTFTIIDDNINALFDENSTNKDSNINTGVQFDAIDDEIIIFNCNHFYGFNEFKETIVTNFERDVEELEDKQTNSKDIEEMVKFYRDWDKELWDCMCPDPLTIITHLLLIAQAVHTNSYTRQGLGGYTSGVTVDDPRNRLRFL</sequence>
<dbReference type="Proteomes" id="UP000759131">
    <property type="component" value="Unassembled WGS sequence"/>
</dbReference>
<organism evidence="3">
    <name type="scientific">Medioppia subpectinata</name>
    <dbReference type="NCBI Taxonomy" id="1979941"/>
    <lineage>
        <taxon>Eukaryota</taxon>
        <taxon>Metazoa</taxon>
        <taxon>Ecdysozoa</taxon>
        <taxon>Arthropoda</taxon>
        <taxon>Chelicerata</taxon>
        <taxon>Arachnida</taxon>
        <taxon>Acari</taxon>
        <taxon>Acariformes</taxon>
        <taxon>Sarcoptiformes</taxon>
        <taxon>Oribatida</taxon>
        <taxon>Brachypylina</taxon>
        <taxon>Oppioidea</taxon>
        <taxon>Oppiidae</taxon>
        <taxon>Medioppia</taxon>
    </lineage>
</organism>
<evidence type="ECO:0000256" key="1">
    <source>
        <dbReference type="ARBA" id="ARBA00022737"/>
    </source>
</evidence>
<feature type="repeat" description="RCC1" evidence="2">
    <location>
        <begin position="710"/>
        <end position="761"/>
    </location>
</feature>
<feature type="repeat" description="RCC1" evidence="2">
    <location>
        <begin position="597"/>
        <end position="657"/>
    </location>
</feature>
<feature type="repeat" description="RCC1" evidence="2">
    <location>
        <begin position="762"/>
        <end position="817"/>
    </location>
</feature>
<dbReference type="Pfam" id="PF00415">
    <property type="entry name" value="RCC1"/>
    <property type="match status" value="5"/>
</dbReference>
<reference evidence="3" key="1">
    <citation type="submission" date="2020-11" db="EMBL/GenBank/DDBJ databases">
        <authorList>
            <person name="Tran Van P."/>
        </authorList>
    </citation>
    <scope>NUCLEOTIDE SEQUENCE</scope>
</reference>
<dbReference type="PANTHER" id="PTHR22870">
    <property type="entry name" value="REGULATOR OF CHROMOSOME CONDENSATION"/>
    <property type="match status" value="1"/>
</dbReference>
<evidence type="ECO:0000313" key="3">
    <source>
        <dbReference type="EMBL" id="CAD7626355.1"/>
    </source>
</evidence>
<dbReference type="Gene3D" id="2.130.10.30">
    <property type="entry name" value="Regulator of chromosome condensation 1/beta-lactamase-inhibitor protein II"/>
    <property type="match status" value="2"/>
</dbReference>
<dbReference type="SUPFAM" id="SSF50985">
    <property type="entry name" value="RCC1/BLIP-II"/>
    <property type="match status" value="1"/>
</dbReference>
<dbReference type="OrthoDB" id="6513315at2759"/>
<dbReference type="EMBL" id="CAJPIZ010003774">
    <property type="protein sequence ID" value="CAG2106785.1"/>
    <property type="molecule type" value="Genomic_DNA"/>
</dbReference>
<dbReference type="EMBL" id="OC858349">
    <property type="protein sequence ID" value="CAD7626355.1"/>
    <property type="molecule type" value="Genomic_DNA"/>
</dbReference>
<protein>
    <submittedName>
        <fullName evidence="3">Uncharacterized protein</fullName>
    </submittedName>
</protein>
<dbReference type="PRINTS" id="PR00633">
    <property type="entry name" value="RCCNDNSATION"/>
</dbReference>
<keyword evidence="4" id="KW-1185">Reference proteome</keyword>
<feature type="repeat" description="RCC1" evidence="2">
    <location>
        <begin position="818"/>
        <end position="869"/>
    </location>
</feature>